<dbReference type="Proteomes" id="UP000002572">
    <property type="component" value="Chromosome"/>
</dbReference>
<dbReference type="InParanoid" id="E6W136"/>
<dbReference type="EMBL" id="CP002432">
    <property type="protein sequence ID" value="ADU65368.1"/>
    <property type="molecule type" value="Genomic_DNA"/>
</dbReference>
<organism evidence="1 2">
    <name type="scientific">Desulfurispirillum indicum (strain ATCC BAA-1389 / DSM 22839 / S5)</name>
    <dbReference type="NCBI Taxonomy" id="653733"/>
    <lineage>
        <taxon>Bacteria</taxon>
        <taxon>Pseudomonadati</taxon>
        <taxon>Chrysiogenota</taxon>
        <taxon>Chrysiogenia</taxon>
        <taxon>Chrysiogenales</taxon>
        <taxon>Chrysiogenaceae</taxon>
        <taxon>Desulfurispirillum</taxon>
    </lineage>
</organism>
<accession>E6W136</accession>
<dbReference type="OrthoDB" id="5397246at2"/>
<reference evidence="1 2" key="1">
    <citation type="submission" date="2010-12" db="EMBL/GenBank/DDBJ databases">
        <title>Complete sequence of Desulfurispirillum indicum S5.</title>
        <authorList>
            <consortium name="US DOE Joint Genome Institute"/>
            <person name="Lucas S."/>
            <person name="Copeland A."/>
            <person name="Lapidus A."/>
            <person name="Cheng J.-F."/>
            <person name="Goodwin L."/>
            <person name="Pitluck S."/>
            <person name="Chertkov O."/>
            <person name="Held B."/>
            <person name="Detter J.C."/>
            <person name="Han C."/>
            <person name="Tapia R."/>
            <person name="Land M."/>
            <person name="Hauser L."/>
            <person name="Kyrpides N."/>
            <person name="Ivanova N."/>
            <person name="Mikhailova N."/>
            <person name="Haggblom M."/>
            <person name="Rauschenbach I."/>
            <person name="Bini E."/>
            <person name="Woyke T."/>
        </authorList>
    </citation>
    <scope>NUCLEOTIDE SEQUENCE [LARGE SCALE GENOMIC DNA]</scope>
    <source>
        <strain evidence="2">ATCC BAA-1389 / DSM 22839 / S5</strain>
    </source>
</reference>
<name>E6W136_DESIS</name>
<proteinExistence type="predicted"/>
<protein>
    <submittedName>
        <fullName evidence="1">Uncharacterized protein</fullName>
    </submittedName>
</protein>
<sequence length="113" mass="12551">MPVIRTKYLEVGMVVSADVFDQSGRLLFSADTEITEKHIKVLKTWGVTEVAVYGSDPDSADELLEHIDPARIEAARKRVAQLFRYASSSDDPCTAELKRLAQQRILMRASAGV</sequence>
<gene>
    <name evidence="1" type="ordered locus">Selin_0620</name>
</gene>
<dbReference type="STRING" id="653733.Selin_0620"/>
<dbReference type="KEGG" id="din:Selin_0620"/>
<dbReference type="RefSeq" id="WP_013505256.1">
    <property type="nucleotide sequence ID" value="NC_014836.1"/>
</dbReference>
<evidence type="ECO:0000313" key="2">
    <source>
        <dbReference type="Proteomes" id="UP000002572"/>
    </source>
</evidence>
<dbReference type="AlphaFoldDB" id="E6W136"/>
<evidence type="ECO:0000313" key="1">
    <source>
        <dbReference type="EMBL" id="ADU65368.1"/>
    </source>
</evidence>
<keyword evidence="2" id="KW-1185">Reference proteome</keyword>
<dbReference type="HOGENOM" id="CLU_172455_0_0_0"/>